<name>A0A1M4YS37_9BACT</name>
<keyword evidence="4" id="KW-1185">Reference proteome</keyword>
<dbReference type="GO" id="GO:0016788">
    <property type="term" value="F:hydrolase activity, acting on ester bonds"/>
    <property type="evidence" value="ECO:0007669"/>
    <property type="project" value="UniProtKB-ARBA"/>
</dbReference>
<dbReference type="STRING" id="1346286.SAMN05444362_103254"/>
<evidence type="ECO:0000256" key="1">
    <source>
        <dbReference type="SAM" id="MobiDB-lite"/>
    </source>
</evidence>
<protein>
    <recommendedName>
        <fullName evidence="5">Lipoprotein</fullName>
    </recommendedName>
</protein>
<sequence length="295" mass="32366">MKKFFLYTLVGAFLLTSCTSGNKTDSNNASTTEAKQETVAKPIPPKSEGPIRVLFVGNSHTEYFASFPLMLEALAKENGKQVEVATLIEMGVSIDKILSANKAKANKLFAETDQDGNYFDYVILQESTPVAAQDEKQYIADCKSIHDLIIKNSPDVAAYIYELMFPIDYEDSDYDDYQKVLSDNAVKVAKALTNTGILKFATALGAAYQGKEGYSAEKEGKDVLRHTDSSRHMLNDAVFLNSIVLYQTLFGETPKIPQQLPLATGTGDRDEIALMDVAKGISNPQALEKIAASYK</sequence>
<gene>
    <name evidence="3" type="ORF">SAMN05444362_103254</name>
</gene>
<keyword evidence="2" id="KW-0732">Signal</keyword>
<dbReference type="RefSeq" id="WP_062177746.1">
    <property type="nucleotide sequence ID" value="NZ_BBXL01000003.1"/>
</dbReference>
<evidence type="ECO:0000313" key="4">
    <source>
        <dbReference type="Proteomes" id="UP000184480"/>
    </source>
</evidence>
<reference evidence="4" key="1">
    <citation type="submission" date="2016-11" db="EMBL/GenBank/DDBJ databases">
        <authorList>
            <person name="Varghese N."/>
            <person name="Submissions S."/>
        </authorList>
    </citation>
    <scope>NUCLEOTIDE SEQUENCE [LARGE SCALE GENOMIC DNA]</scope>
    <source>
        <strain evidence="4">DSM 27370</strain>
    </source>
</reference>
<evidence type="ECO:0000313" key="3">
    <source>
        <dbReference type="EMBL" id="SHF08605.1"/>
    </source>
</evidence>
<organism evidence="3 4">
    <name type="scientific">Dysgonomonas macrotermitis</name>
    <dbReference type="NCBI Taxonomy" id="1346286"/>
    <lineage>
        <taxon>Bacteria</taxon>
        <taxon>Pseudomonadati</taxon>
        <taxon>Bacteroidota</taxon>
        <taxon>Bacteroidia</taxon>
        <taxon>Bacteroidales</taxon>
        <taxon>Dysgonomonadaceae</taxon>
        <taxon>Dysgonomonas</taxon>
    </lineage>
</organism>
<evidence type="ECO:0008006" key="5">
    <source>
        <dbReference type="Google" id="ProtNLM"/>
    </source>
</evidence>
<dbReference type="InterPro" id="IPR036514">
    <property type="entry name" value="SGNH_hydro_sf"/>
</dbReference>
<dbReference type="PROSITE" id="PS51257">
    <property type="entry name" value="PROKAR_LIPOPROTEIN"/>
    <property type="match status" value="1"/>
</dbReference>
<dbReference type="OrthoDB" id="651233at2"/>
<feature type="region of interest" description="Disordered" evidence="1">
    <location>
        <begin position="24"/>
        <end position="43"/>
    </location>
</feature>
<dbReference type="EMBL" id="FQUC01000003">
    <property type="protein sequence ID" value="SHF08605.1"/>
    <property type="molecule type" value="Genomic_DNA"/>
</dbReference>
<evidence type="ECO:0000256" key="2">
    <source>
        <dbReference type="SAM" id="SignalP"/>
    </source>
</evidence>
<feature type="signal peptide" evidence="2">
    <location>
        <begin position="1"/>
        <end position="23"/>
    </location>
</feature>
<feature type="compositionally biased region" description="Polar residues" evidence="1">
    <location>
        <begin position="24"/>
        <end position="33"/>
    </location>
</feature>
<proteinExistence type="predicted"/>
<dbReference type="Proteomes" id="UP000184480">
    <property type="component" value="Unassembled WGS sequence"/>
</dbReference>
<dbReference type="Gene3D" id="3.40.50.1110">
    <property type="entry name" value="SGNH hydrolase"/>
    <property type="match status" value="1"/>
</dbReference>
<accession>A0A1M4YS37</accession>
<dbReference type="AlphaFoldDB" id="A0A1M4YS37"/>
<feature type="chain" id="PRO_5009908493" description="Lipoprotein" evidence="2">
    <location>
        <begin position="24"/>
        <end position="295"/>
    </location>
</feature>